<reference evidence="1" key="1">
    <citation type="submission" date="2018-02" db="EMBL/GenBank/DDBJ databases">
        <title>Rhizophora mucronata_Transcriptome.</title>
        <authorList>
            <person name="Meera S.P."/>
            <person name="Sreeshan A."/>
            <person name="Augustine A."/>
        </authorList>
    </citation>
    <scope>NUCLEOTIDE SEQUENCE</scope>
    <source>
        <tissue evidence="1">Leaf</tissue>
    </source>
</reference>
<accession>A0A2P2MTC7</accession>
<sequence>MCCMQHSYYYTKFDLKNNSSGSENSLWTRLQIQFCPYPWFQNQSGCMNHNENHHWHREEKYSSLHHGCKIPRFHPLLSKQKELFGIMEHTFPIFPRQLCWVKKLS</sequence>
<evidence type="ECO:0000313" key="1">
    <source>
        <dbReference type="EMBL" id="MBX33465.1"/>
    </source>
</evidence>
<dbReference type="AlphaFoldDB" id="A0A2P2MTC7"/>
<dbReference type="EMBL" id="GGEC01052981">
    <property type="protein sequence ID" value="MBX33465.1"/>
    <property type="molecule type" value="Transcribed_RNA"/>
</dbReference>
<name>A0A2P2MTC7_RHIMU</name>
<proteinExistence type="predicted"/>
<protein>
    <submittedName>
        <fullName evidence="1">Uncharacterized protein</fullName>
    </submittedName>
</protein>
<organism evidence="1">
    <name type="scientific">Rhizophora mucronata</name>
    <name type="common">Asiatic mangrove</name>
    <dbReference type="NCBI Taxonomy" id="61149"/>
    <lineage>
        <taxon>Eukaryota</taxon>
        <taxon>Viridiplantae</taxon>
        <taxon>Streptophyta</taxon>
        <taxon>Embryophyta</taxon>
        <taxon>Tracheophyta</taxon>
        <taxon>Spermatophyta</taxon>
        <taxon>Magnoliopsida</taxon>
        <taxon>eudicotyledons</taxon>
        <taxon>Gunneridae</taxon>
        <taxon>Pentapetalae</taxon>
        <taxon>rosids</taxon>
        <taxon>fabids</taxon>
        <taxon>Malpighiales</taxon>
        <taxon>Rhizophoraceae</taxon>
        <taxon>Rhizophora</taxon>
    </lineage>
</organism>